<sequence length="169" mass="19040">GSESENIAGCQQKRLKWYNIGVLWSHKSYMSLEHTPCPHNMHTSKFNDDIIPFQVTFRGLQLVSQLYLPPEWPWTAEISSGNCDKVVITIPLQYHCMISSQSFPILGQQRLGRPNLPVLALKTQVGFNPFSRWDSNPQRDSNPFFVMGFDPSVPSVLVGSAQARASDCT</sequence>
<dbReference type="EMBL" id="AGNL01003458">
    <property type="protein sequence ID" value="EJK74658.1"/>
    <property type="molecule type" value="Genomic_DNA"/>
</dbReference>
<keyword evidence="2" id="KW-1185">Reference proteome</keyword>
<evidence type="ECO:0000313" key="2">
    <source>
        <dbReference type="Proteomes" id="UP000266841"/>
    </source>
</evidence>
<protein>
    <submittedName>
        <fullName evidence="1">Uncharacterized protein</fullName>
    </submittedName>
</protein>
<name>K0T7C3_THAOC</name>
<comment type="caution">
    <text evidence="1">The sequence shown here is derived from an EMBL/GenBank/DDBJ whole genome shotgun (WGS) entry which is preliminary data.</text>
</comment>
<evidence type="ECO:0000313" key="1">
    <source>
        <dbReference type="EMBL" id="EJK74658.1"/>
    </source>
</evidence>
<feature type="non-terminal residue" evidence="1">
    <location>
        <position position="1"/>
    </location>
</feature>
<organism evidence="1 2">
    <name type="scientific">Thalassiosira oceanica</name>
    <name type="common">Marine diatom</name>
    <dbReference type="NCBI Taxonomy" id="159749"/>
    <lineage>
        <taxon>Eukaryota</taxon>
        <taxon>Sar</taxon>
        <taxon>Stramenopiles</taxon>
        <taxon>Ochrophyta</taxon>
        <taxon>Bacillariophyta</taxon>
        <taxon>Coscinodiscophyceae</taxon>
        <taxon>Thalassiosirophycidae</taxon>
        <taxon>Thalassiosirales</taxon>
        <taxon>Thalassiosiraceae</taxon>
        <taxon>Thalassiosira</taxon>
    </lineage>
</organism>
<reference evidence="1 2" key="1">
    <citation type="journal article" date="2012" name="Genome Biol.">
        <title>Genome and low-iron response of an oceanic diatom adapted to chronic iron limitation.</title>
        <authorList>
            <person name="Lommer M."/>
            <person name="Specht M."/>
            <person name="Roy A.S."/>
            <person name="Kraemer L."/>
            <person name="Andreson R."/>
            <person name="Gutowska M.A."/>
            <person name="Wolf J."/>
            <person name="Bergner S.V."/>
            <person name="Schilhabel M.B."/>
            <person name="Klostermeier U.C."/>
            <person name="Beiko R.G."/>
            <person name="Rosenstiel P."/>
            <person name="Hippler M."/>
            <person name="Laroche J."/>
        </authorList>
    </citation>
    <scope>NUCLEOTIDE SEQUENCE [LARGE SCALE GENOMIC DNA]</scope>
    <source>
        <strain evidence="1 2">CCMP1005</strain>
    </source>
</reference>
<gene>
    <name evidence="1" type="ORF">THAOC_03652</name>
</gene>
<accession>K0T7C3</accession>
<proteinExistence type="predicted"/>
<dbReference type="AlphaFoldDB" id="K0T7C3"/>
<dbReference type="Proteomes" id="UP000266841">
    <property type="component" value="Unassembled WGS sequence"/>
</dbReference>